<dbReference type="GO" id="GO:0008643">
    <property type="term" value="P:carbohydrate transport"/>
    <property type="evidence" value="ECO:0007669"/>
    <property type="project" value="InterPro"/>
</dbReference>
<comment type="similarity">
    <text evidence="1 2">Belongs to the OprB family.</text>
</comment>
<dbReference type="Gene3D" id="2.40.160.180">
    <property type="entry name" value="Carbohydrate-selective porin OprB"/>
    <property type="match status" value="1"/>
</dbReference>
<organism evidence="3 4">
    <name type="scientific">Lacipirellula parvula</name>
    <dbReference type="NCBI Taxonomy" id="2650471"/>
    <lineage>
        <taxon>Bacteria</taxon>
        <taxon>Pseudomonadati</taxon>
        <taxon>Planctomycetota</taxon>
        <taxon>Planctomycetia</taxon>
        <taxon>Pirellulales</taxon>
        <taxon>Lacipirellulaceae</taxon>
        <taxon>Lacipirellula</taxon>
    </lineage>
</organism>
<dbReference type="KEGG" id="lpav:PLANPX_4167"/>
<dbReference type="GO" id="GO:0015288">
    <property type="term" value="F:porin activity"/>
    <property type="evidence" value="ECO:0007669"/>
    <property type="project" value="InterPro"/>
</dbReference>
<accession>A0A5K7XDS9</accession>
<dbReference type="RefSeq" id="WP_152100109.1">
    <property type="nucleotide sequence ID" value="NZ_AP021861.1"/>
</dbReference>
<reference evidence="4" key="1">
    <citation type="submission" date="2019-10" db="EMBL/GenBank/DDBJ databases">
        <title>Lacipirellula parvula gen. nov., sp. nov., representing a lineage of planctomycetes widespread in freshwater anoxic habitats, and description of the family Lacipirellulaceae.</title>
        <authorList>
            <person name="Dedysh S.N."/>
            <person name="Kulichevskaya I.S."/>
            <person name="Beletsky A.V."/>
            <person name="Rakitin A.L."/>
            <person name="Mardanov A.V."/>
            <person name="Ivanova A.A."/>
            <person name="Saltykova V.X."/>
            <person name="Rijpstra W.I.C."/>
            <person name="Sinninghe Damste J.S."/>
            <person name="Ravin N.V."/>
        </authorList>
    </citation>
    <scope>NUCLEOTIDE SEQUENCE [LARGE SCALE GENOMIC DNA]</scope>
    <source>
        <strain evidence="4">PX69</strain>
    </source>
</reference>
<name>A0A5K7XDS9_9BACT</name>
<keyword evidence="4" id="KW-1185">Reference proteome</keyword>
<dbReference type="GO" id="GO:0016020">
    <property type="term" value="C:membrane"/>
    <property type="evidence" value="ECO:0007669"/>
    <property type="project" value="InterPro"/>
</dbReference>
<dbReference type="Proteomes" id="UP000326837">
    <property type="component" value="Chromosome"/>
</dbReference>
<evidence type="ECO:0000256" key="1">
    <source>
        <dbReference type="ARBA" id="ARBA00008769"/>
    </source>
</evidence>
<dbReference type="EMBL" id="AP021861">
    <property type="protein sequence ID" value="BBO34555.1"/>
    <property type="molecule type" value="Genomic_DNA"/>
</dbReference>
<dbReference type="InterPro" id="IPR052932">
    <property type="entry name" value="OprB_Porin"/>
</dbReference>
<evidence type="ECO:0000313" key="4">
    <source>
        <dbReference type="Proteomes" id="UP000326837"/>
    </source>
</evidence>
<sequence>MSIFHKRAVGGWCAALSLAIGPAGRADEVATTSAAAEVSAISRSWASENASVVDYREAAPSPYALCAQGGGSSLMEEMEAVMKRMADSGVVYHIITPQFYQGVAGGGRDRGFEYGGKVDQYLILDGGKLLGVEGFGVTTHVETRYGQDVNAEAVGMAPVNVAMLYPNAGEHDTAITGLTLTQYLSEDWQVSAGKVNALDMFYALYPQTGRGVNGFMNASAIIPLGVGRVVPLSFMGAGITKFVDGRPTFAVMAFDNQDVTTTSGFDDMFDNGANIMATYRYYTMFGGLPGSHMAGGIWATGEYVSYDPLSFVIIPGQGVGAVKQHGAYSLIYIGEQTLWTDGAKDGRNVGFLTQWCLAEEETSPFAWTCNAAIQTKGLSRSRPNDAIGVGYFHSGLSNDFVNSLSPVFDLRDVNGVELYYNMSLAPCFNVTTDLQVIEPAETQYDTAVVAGLRAVLQL</sequence>
<gene>
    <name evidence="3" type="ORF">PLANPX_4167</name>
</gene>
<evidence type="ECO:0008006" key="5">
    <source>
        <dbReference type="Google" id="ProtNLM"/>
    </source>
</evidence>
<dbReference type="PANTHER" id="PTHR37944">
    <property type="entry name" value="PORIN B"/>
    <property type="match status" value="1"/>
</dbReference>
<dbReference type="InterPro" id="IPR007049">
    <property type="entry name" value="Carb-sel_porin_OprB"/>
</dbReference>
<dbReference type="InterPro" id="IPR038673">
    <property type="entry name" value="OprB_sf"/>
</dbReference>
<protein>
    <recommendedName>
        <fullName evidence="5">Carbohydrate-selective porin</fullName>
    </recommendedName>
</protein>
<evidence type="ECO:0000256" key="2">
    <source>
        <dbReference type="RuleBase" id="RU363072"/>
    </source>
</evidence>
<evidence type="ECO:0000313" key="3">
    <source>
        <dbReference type="EMBL" id="BBO34555.1"/>
    </source>
</evidence>
<proteinExistence type="inferred from homology"/>
<dbReference type="PANTHER" id="PTHR37944:SF1">
    <property type="entry name" value="PORIN B"/>
    <property type="match status" value="1"/>
</dbReference>
<dbReference type="Pfam" id="PF04966">
    <property type="entry name" value="OprB"/>
    <property type="match status" value="1"/>
</dbReference>
<dbReference type="AlphaFoldDB" id="A0A5K7XDS9"/>